<gene>
    <name evidence="1" type="ORF">HMPREF9140_01815</name>
</gene>
<organism evidence="1 2">
    <name type="scientific">Prevotella micans F0438</name>
    <dbReference type="NCBI Taxonomy" id="883158"/>
    <lineage>
        <taxon>Bacteria</taxon>
        <taxon>Pseudomonadati</taxon>
        <taxon>Bacteroidota</taxon>
        <taxon>Bacteroidia</taxon>
        <taxon>Bacteroidales</taxon>
        <taxon>Prevotellaceae</taxon>
        <taxon>Prevotella</taxon>
    </lineage>
</organism>
<keyword evidence="2" id="KW-1185">Reference proteome</keyword>
<evidence type="ECO:0008006" key="3">
    <source>
        <dbReference type="Google" id="ProtNLM"/>
    </source>
</evidence>
<sequence>MKRLFVWLLCAAALAGCAEKYYDSMGNPISKAQMEQFRTAAVRGHLEARRYKVFVDRMYPLRGPSVMLREDWGMEVSRDSVGLFLPYFGRVYQVPYGRGQGLNLVAPLTSYREEPIKNGVRIMMSTRSDQESYQLVMEVFDNAIINLSVIPSGKDVIRFTGMMELHDVFSMQKN</sequence>
<dbReference type="Gene3D" id="2.40.128.410">
    <property type="match status" value="1"/>
</dbReference>
<dbReference type="RefSeq" id="WP_006953379.1">
    <property type="nucleotide sequence ID" value="NZ_JH594523.1"/>
</dbReference>
<dbReference type="Pfam" id="PF14059">
    <property type="entry name" value="DUF4251"/>
    <property type="match status" value="1"/>
</dbReference>
<dbReference type="PATRIC" id="fig|883158.3.peg.1815"/>
<dbReference type="InterPro" id="IPR025347">
    <property type="entry name" value="DUF4251"/>
</dbReference>
<dbReference type="AlphaFoldDB" id="H1Q4H7"/>
<comment type="caution">
    <text evidence="1">The sequence shown here is derived from an EMBL/GenBank/DDBJ whole genome shotgun (WGS) entry which is preliminary data.</text>
</comment>
<proteinExistence type="predicted"/>
<dbReference type="EMBL" id="AGWK01000049">
    <property type="protein sequence ID" value="EHO67078.1"/>
    <property type="molecule type" value="Genomic_DNA"/>
</dbReference>
<dbReference type="Proteomes" id="UP000016023">
    <property type="component" value="Unassembled WGS sequence"/>
</dbReference>
<dbReference type="HOGENOM" id="CLU_122390_1_0_10"/>
<dbReference type="PROSITE" id="PS51257">
    <property type="entry name" value="PROKAR_LIPOPROTEIN"/>
    <property type="match status" value="1"/>
</dbReference>
<accession>H1Q4H7</accession>
<dbReference type="STRING" id="883158.HMPREF9140_01815"/>
<reference evidence="1 2" key="1">
    <citation type="submission" date="2011-12" db="EMBL/GenBank/DDBJ databases">
        <title>The Genome Sequence of Prevotella micans F0438.</title>
        <authorList>
            <consortium name="The Broad Institute Genome Sequencing Platform"/>
            <person name="Earl A."/>
            <person name="Ward D."/>
            <person name="Feldgarden M."/>
            <person name="Gevers D."/>
            <person name="Izard J."/>
            <person name="Baranova O.V."/>
            <person name="Blanton J.M."/>
            <person name="Wade W.G."/>
            <person name="Dewhirst F.E."/>
            <person name="Young S.K."/>
            <person name="Zeng Q."/>
            <person name="Gargeya S."/>
            <person name="Fitzgerald M."/>
            <person name="Haas B."/>
            <person name="Abouelleil A."/>
            <person name="Alvarado L."/>
            <person name="Arachchi H.M."/>
            <person name="Berlin A."/>
            <person name="Chapman S.B."/>
            <person name="Gearin G."/>
            <person name="Goldberg J."/>
            <person name="Griggs A."/>
            <person name="Gujja S."/>
            <person name="Hansen M."/>
            <person name="Heiman D."/>
            <person name="Howarth C."/>
            <person name="Larimer J."/>
            <person name="Lui A."/>
            <person name="MacDonald P.J.P."/>
            <person name="McCowen C."/>
            <person name="Montmayeur A."/>
            <person name="Murphy C."/>
            <person name="Neiman D."/>
            <person name="Pearson M."/>
            <person name="Priest M."/>
            <person name="Roberts A."/>
            <person name="Saif S."/>
            <person name="Shea T."/>
            <person name="Sisk P."/>
            <person name="Stolte C."/>
            <person name="Sykes S."/>
            <person name="Wortman J."/>
            <person name="Nusbaum C."/>
            <person name="Birren B."/>
        </authorList>
    </citation>
    <scope>NUCLEOTIDE SEQUENCE [LARGE SCALE GENOMIC DNA]</scope>
    <source>
        <strain evidence="1 2">F0438</strain>
    </source>
</reference>
<evidence type="ECO:0000313" key="2">
    <source>
        <dbReference type="Proteomes" id="UP000016023"/>
    </source>
</evidence>
<protein>
    <recommendedName>
        <fullName evidence="3">DUF4251 domain-containing protein</fullName>
    </recommendedName>
</protein>
<evidence type="ECO:0000313" key="1">
    <source>
        <dbReference type="EMBL" id="EHO67078.1"/>
    </source>
</evidence>
<name>H1Q4H7_9BACT</name>